<evidence type="ECO:0000256" key="3">
    <source>
        <dbReference type="ARBA" id="ARBA00022741"/>
    </source>
</evidence>
<comment type="activity regulation">
    <text evidence="9">Activated by a monovalent cation that binds near, but not in, the active site. The most likely occupant of the site in vivo is potassium. Ion binding induces a conformational change that may alter substrate affinity.</text>
</comment>
<dbReference type="GO" id="GO:0019303">
    <property type="term" value="P:D-ribose catabolic process"/>
    <property type="evidence" value="ECO:0007669"/>
    <property type="project" value="UniProtKB-UniRule"/>
</dbReference>
<evidence type="ECO:0000256" key="4">
    <source>
        <dbReference type="ARBA" id="ARBA00022777"/>
    </source>
</evidence>
<gene>
    <name evidence="9" type="primary">rbsK</name>
    <name evidence="11" type="ORF">SAMN05444142_10652</name>
</gene>
<feature type="binding site" evidence="9">
    <location>
        <position position="232"/>
    </location>
    <ligand>
        <name>K(+)</name>
        <dbReference type="ChEBI" id="CHEBI:29103"/>
    </ligand>
</feature>
<dbReference type="PANTHER" id="PTHR10584">
    <property type="entry name" value="SUGAR KINASE"/>
    <property type="match status" value="1"/>
</dbReference>
<feature type="binding site" evidence="9">
    <location>
        <position position="268"/>
    </location>
    <ligand>
        <name>K(+)</name>
        <dbReference type="ChEBI" id="CHEBI:29103"/>
    </ligand>
</feature>
<evidence type="ECO:0000256" key="8">
    <source>
        <dbReference type="ARBA" id="ARBA00023277"/>
    </source>
</evidence>
<dbReference type="PANTHER" id="PTHR10584:SF166">
    <property type="entry name" value="RIBOKINASE"/>
    <property type="match status" value="1"/>
</dbReference>
<comment type="pathway">
    <text evidence="9">Carbohydrate metabolism; D-ribose degradation; D-ribose 5-phosphate from beta-D-ribopyranose: step 2/2.</text>
</comment>
<evidence type="ECO:0000313" key="11">
    <source>
        <dbReference type="EMBL" id="SHK52274.1"/>
    </source>
</evidence>
<feature type="domain" description="Carbohydrate kinase PfkB" evidence="10">
    <location>
        <begin position="6"/>
        <end position="280"/>
    </location>
</feature>
<dbReference type="AlphaFoldDB" id="A0A1H0EK30"/>
<dbReference type="InterPro" id="IPR029056">
    <property type="entry name" value="Ribokinase-like"/>
</dbReference>
<dbReference type="GO" id="GO:0004747">
    <property type="term" value="F:ribokinase activity"/>
    <property type="evidence" value="ECO:0007669"/>
    <property type="project" value="UniProtKB-UniRule"/>
</dbReference>
<keyword evidence="4 9" id="KW-0418">Kinase</keyword>
<organism evidence="11 12">
    <name type="scientific">Lutimaribacter pacificus</name>
    <dbReference type="NCBI Taxonomy" id="391948"/>
    <lineage>
        <taxon>Bacteria</taxon>
        <taxon>Pseudomonadati</taxon>
        <taxon>Pseudomonadota</taxon>
        <taxon>Alphaproteobacteria</taxon>
        <taxon>Rhodobacterales</taxon>
        <taxon>Roseobacteraceae</taxon>
        <taxon>Lutimaribacter</taxon>
    </lineage>
</organism>
<evidence type="ECO:0000256" key="2">
    <source>
        <dbReference type="ARBA" id="ARBA00022723"/>
    </source>
</evidence>
<feature type="binding site" evidence="9">
    <location>
        <position position="238"/>
    </location>
    <ligand>
        <name>substrate</name>
    </ligand>
</feature>
<keyword evidence="5 9" id="KW-0067">ATP-binding</keyword>
<dbReference type="EMBL" id="FQZZ01000006">
    <property type="protein sequence ID" value="SHK52274.1"/>
    <property type="molecule type" value="Genomic_DNA"/>
</dbReference>
<comment type="subunit">
    <text evidence="9">Homodimer.</text>
</comment>
<dbReference type="GO" id="GO:0005737">
    <property type="term" value="C:cytoplasm"/>
    <property type="evidence" value="ECO:0007669"/>
    <property type="project" value="UniProtKB-SubCell"/>
</dbReference>
<proteinExistence type="inferred from homology"/>
<feature type="binding site" evidence="9">
    <location>
        <begin position="38"/>
        <end position="42"/>
    </location>
    <ligand>
        <name>substrate</name>
    </ligand>
</feature>
<dbReference type="CDD" id="cd01174">
    <property type="entry name" value="ribokinase"/>
    <property type="match status" value="1"/>
</dbReference>
<dbReference type="RefSeq" id="WP_149787351.1">
    <property type="nucleotide sequence ID" value="NZ_FNIO01000002.1"/>
</dbReference>
<evidence type="ECO:0000256" key="5">
    <source>
        <dbReference type="ARBA" id="ARBA00022840"/>
    </source>
</evidence>
<feature type="binding site" evidence="9">
    <location>
        <begin position="10"/>
        <end position="12"/>
    </location>
    <ligand>
        <name>substrate</name>
    </ligand>
</feature>
<dbReference type="Proteomes" id="UP000324252">
    <property type="component" value="Unassembled WGS sequence"/>
</dbReference>
<feature type="binding site" evidence="9">
    <location>
        <position position="273"/>
    </location>
    <ligand>
        <name>K(+)</name>
        <dbReference type="ChEBI" id="CHEBI:29103"/>
    </ligand>
</feature>
<dbReference type="SUPFAM" id="SSF53613">
    <property type="entry name" value="Ribokinase-like"/>
    <property type="match status" value="1"/>
</dbReference>
<comment type="function">
    <text evidence="9">Catalyzes the phosphorylation of ribose at O-5 in a reaction requiring ATP and magnesium. The resulting D-ribose-5-phosphate can then be used either for sythesis of nucleotides, histidine, and tryptophan, or as a component of the pentose phosphate pathway.</text>
</comment>
<evidence type="ECO:0000256" key="9">
    <source>
        <dbReference type="HAMAP-Rule" id="MF_01987"/>
    </source>
</evidence>
<dbReference type="InterPro" id="IPR002139">
    <property type="entry name" value="Ribo/fructo_kinase"/>
</dbReference>
<keyword evidence="12" id="KW-1185">Reference proteome</keyword>
<comment type="subcellular location">
    <subcellularLocation>
        <location evidence="9">Cytoplasm</location>
    </subcellularLocation>
</comment>
<comment type="similarity">
    <text evidence="9">Belongs to the carbohydrate kinase PfkB family. Ribokinase subfamily.</text>
</comment>
<keyword evidence="6 9" id="KW-0460">Magnesium</keyword>
<sequence length="290" mass="29237">MTIYNLGSINADHFYAVPHLPGAGETLAAMTLATGLGGKGANQSVAAARAGADVVHIGAVGPDGGWAVDRLAQYGVGTERIARIGTPTGHAIICVDPAGENQIILYPGANCALTSDQLTVLDAAGPGDWLMLQNETNLQQEAAERARANGVKTAYSGAPFDVAAVQAMLPHTDLLLLNAVEARQLAQALGLVVGDLPVSQIVVTKGADGAEWHGTGSGETVSIPACPVVPVDTTGAGDTFAGYMVAGLSQGLVPEAALRLASAAAAIKVTRAGTADAIPARDEVDTFLAG</sequence>
<dbReference type="OrthoDB" id="9792663at2"/>
<feature type="binding site" evidence="9">
    <location>
        <begin position="237"/>
        <end position="238"/>
    </location>
    <ligand>
        <name>ATP</name>
        <dbReference type="ChEBI" id="CHEBI:30616"/>
    </ligand>
</feature>
<evidence type="ECO:0000256" key="1">
    <source>
        <dbReference type="ARBA" id="ARBA00022679"/>
    </source>
</evidence>
<comment type="catalytic activity">
    <reaction evidence="9">
        <text>D-ribose + ATP = D-ribose 5-phosphate + ADP + H(+)</text>
        <dbReference type="Rhea" id="RHEA:13697"/>
        <dbReference type="ChEBI" id="CHEBI:15378"/>
        <dbReference type="ChEBI" id="CHEBI:30616"/>
        <dbReference type="ChEBI" id="CHEBI:47013"/>
        <dbReference type="ChEBI" id="CHEBI:78346"/>
        <dbReference type="ChEBI" id="CHEBI:456216"/>
        <dbReference type="EC" id="2.7.1.15"/>
    </reaction>
</comment>
<comment type="caution">
    <text evidence="9">Lacks conserved residue(s) required for the propagation of feature annotation.</text>
</comment>
<keyword evidence="1 9" id="KW-0808">Transferase</keyword>
<keyword evidence="3 9" id="KW-0547">Nucleotide-binding</keyword>
<evidence type="ECO:0000256" key="7">
    <source>
        <dbReference type="ARBA" id="ARBA00022958"/>
    </source>
</evidence>
<evidence type="ECO:0000256" key="6">
    <source>
        <dbReference type="ARBA" id="ARBA00022842"/>
    </source>
</evidence>
<keyword evidence="9" id="KW-0963">Cytoplasm</keyword>
<reference evidence="11 12" key="1">
    <citation type="submission" date="2016-11" db="EMBL/GenBank/DDBJ databases">
        <authorList>
            <person name="Varghese N."/>
            <person name="Submissions S."/>
        </authorList>
    </citation>
    <scope>NUCLEOTIDE SEQUENCE [LARGE SCALE GENOMIC DNA]</scope>
    <source>
        <strain evidence="11 12">DSM 29620</strain>
    </source>
</reference>
<dbReference type="Pfam" id="PF00294">
    <property type="entry name" value="PfkB"/>
    <property type="match status" value="1"/>
</dbReference>
<dbReference type="InterPro" id="IPR011611">
    <property type="entry name" value="PfkB_dom"/>
</dbReference>
<evidence type="ECO:0000313" key="12">
    <source>
        <dbReference type="Proteomes" id="UP000324252"/>
    </source>
</evidence>
<dbReference type="UniPathway" id="UPA00916">
    <property type="reaction ID" value="UER00889"/>
</dbReference>
<dbReference type="Gene3D" id="3.40.1190.20">
    <property type="match status" value="1"/>
</dbReference>
<comment type="cofactor">
    <cofactor evidence="9">
        <name>Mg(2+)</name>
        <dbReference type="ChEBI" id="CHEBI:18420"/>
    </cofactor>
    <text evidence="9">Requires a divalent cation, most likely magnesium in vivo, as an electrophilic catalyst to aid phosphoryl group transfer. It is the chelate of the metal and the nucleotide that is the actual substrate.</text>
</comment>
<feature type="binding site" evidence="9">
    <location>
        <position position="135"/>
    </location>
    <ligand>
        <name>substrate</name>
    </ligand>
</feature>
<feature type="binding site" evidence="9">
    <location>
        <position position="178"/>
    </location>
    <ligand>
        <name>ATP</name>
        <dbReference type="ChEBI" id="CHEBI:30616"/>
    </ligand>
</feature>
<feature type="binding site" evidence="9">
    <location>
        <position position="234"/>
    </location>
    <ligand>
        <name>K(+)</name>
        <dbReference type="ChEBI" id="CHEBI:29103"/>
    </ligand>
</feature>
<dbReference type="HAMAP" id="MF_01987">
    <property type="entry name" value="Ribokinase"/>
    <property type="match status" value="1"/>
</dbReference>
<feature type="binding site" evidence="9">
    <location>
        <begin position="204"/>
        <end position="209"/>
    </location>
    <ligand>
        <name>ATP</name>
        <dbReference type="ChEBI" id="CHEBI:30616"/>
    </ligand>
</feature>
<dbReference type="GO" id="GO:0005524">
    <property type="term" value="F:ATP binding"/>
    <property type="evidence" value="ECO:0007669"/>
    <property type="project" value="UniProtKB-UniRule"/>
</dbReference>
<dbReference type="GO" id="GO:0046872">
    <property type="term" value="F:metal ion binding"/>
    <property type="evidence" value="ECO:0007669"/>
    <property type="project" value="UniProtKB-KW"/>
</dbReference>
<dbReference type="InterPro" id="IPR011877">
    <property type="entry name" value="Ribokinase"/>
</dbReference>
<protein>
    <recommendedName>
        <fullName evidence="9">Ribokinase</fullName>
        <shortName evidence="9">RK</shortName>
        <ecNumber evidence="9">2.7.1.15</ecNumber>
    </recommendedName>
</protein>
<dbReference type="PRINTS" id="PR00990">
    <property type="entry name" value="RIBOKINASE"/>
</dbReference>
<dbReference type="EC" id="2.7.1.15" evidence="9"/>
<evidence type="ECO:0000259" key="10">
    <source>
        <dbReference type="Pfam" id="PF00294"/>
    </source>
</evidence>
<keyword evidence="7 9" id="KW-0630">Potassium</keyword>
<feature type="active site" description="Proton acceptor" evidence="9">
    <location>
        <position position="238"/>
    </location>
</feature>
<name>A0A1H0EK30_9RHOB</name>
<keyword evidence="8 9" id="KW-0119">Carbohydrate metabolism</keyword>
<feature type="binding site" evidence="9">
    <location>
        <position position="271"/>
    </location>
    <ligand>
        <name>K(+)</name>
        <dbReference type="ChEBI" id="CHEBI:29103"/>
    </ligand>
</feature>
<accession>A0A1H0EK30</accession>
<keyword evidence="2 9" id="KW-0479">Metal-binding</keyword>